<evidence type="ECO:0000313" key="1">
    <source>
        <dbReference type="EMBL" id="KZS17643.1"/>
    </source>
</evidence>
<sequence length="82" mass="9571">MLTTLTRREDQKKVSPFNLDVIRFRLVVARFHKIFEKATELYYNPVHVPVHLELRQRSSCARSGSLKSFYSDEIPTSMSGKL</sequence>
<accession>A0A165AH29</accession>
<name>A0A165AH29_9CRUS</name>
<keyword evidence="2" id="KW-1185">Reference proteome</keyword>
<dbReference type="AlphaFoldDB" id="A0A165AH29"/>
<comment type="caution">
    <text evidence="1">The sequence shown here is derived from an EMBL/GenBank/DDBJ whole genome shotgun (WGS) entry which is preliminary data.</text>
</comment>
<proteinExistence type="predicted"/>
<protein>
    <submittedName>
        <fullName evidence="1">Uncharacterized protein</fullName>
    </submittedName>
</protein>
<gene>
    <name evidence="1" type="ORF">APZ42_016574</name>
</gene>
<dbReference type="EMBL" id="LRGB01000626">
    <property type="protein sequence ID" value="KZS17643.1"/>
    <property type="molecule type" value="Genomic_DNA"/>
</dbReference>
<reference evidence="1 2" key="1">
    <citation type="submission" date="2016-03" db="EMBL/GenBank/DDBJ databases">
        <title>EvidentialGene: Evidence-directed Construction of Genes on Genomes.</title>
        <authorList>
            <person name="Gilbert D.G."/>
            <person name="Choi J.-H."/>
            <person name="Mockaitis K."/>
            <person name="Colbourne J."/>
            <person name="Pfrender M."/>
        </authorList>
    </citation>
    <scope>NUCLEOTIDE SEQUENCE [LARGE SCALE GENOMIC DNA]</scope>
    <source>
        <strain evidence="1 2">Xinb3</strain>
        <tissue evidence="1">Complete organism</tissue>
    </source>
</reference>
<organism evidence="1 2">
    <name type="scientific">Daphnia magna</name>
    <dbReference type="NCBI Taxonomy" id="35525"/>
    <lineage>
        <taxon>Eukaryota</taxon>
        <taxon>Metazoa</taxon>
        <taxon>Ecdysozoa</taxon>
        <taxon>Arthropoda</taxon>
        <taxon>Crustacea</taxon>
        <taxon>Branchiopoda</taxon>
        <taxon>Diplostraca</taxon>
        <taxon>Cladocera</taxon>
        <taxon>Anomopoda</taxon>
        <taxon>Daphniidae</taxon>
        <taxon>Daphnia</taxon>
    </lineage>
</organism>
<dbReference type="Proteomes" id="UP000076858">
    <property type="component" value="Unassembled WGS sequence"/>
</dbReference>
<evidence type="ECO:0000313" key="2">
    <source>
        <dbReference type="Proteomes" id="UP000076858"/>
    </source>
</evidence>